<evidence type="ECO:0000313" key="6">
    <source>
        <dbReference type="EMBL" id="KAF2283128.1"/>
    </source>
</evidence>
<dbReference type="GO" id="GO:0051225">
    <property type="term" value="P:spindle assembly"/>
    <property type="evidence" value="ECO:0007669"/>
    <property type="project" value="TreeGrafter"/>
</dbReference>
<keyword evidence="2 4" id="KW-0493">Microtubule</keyword>
<dbReference type="GO" id="GO:0043015">
    <property type="term" value="F:gamma-tubulin binding"/>
    <property type="evidence" value="ECO:0007669"/>
    <property type="project" value="InterPro"/>
</dbReference>
<dbReference type="GO" id="GO:0051321">
    <property type="term" value="P:meiotic cell cycle"/>
    <property type="evidence" value="ECO:0007669"/>
    <property type="project" value="TreeGrafter"/>
</dbReference>
<evidence type="ECO:0000256" key="4">
    <source>
        <dbReference type="RuleBase" id="RU363050"/>
    </source>
</evidence>
<dbReference type="GO" id="GO:0000922">
    <property type="term" value="C:spindle pole"/>
    <property type="evidence" value="ECO:0007669"/>
    <property type="project" value="InterPro"/>
</dbReference>
<keyword evidence="1 4" id="KW-0963">Cytoplasm</keyword>
<protein>
    <recommendedName>
        <fullName evidence="4">Gamma-tubulin complex component</fullName>
    </recommendedName>
</protein>
<keyword evidence="3 4" id="KW-0206">Cytoskeleton</keyword>
<feature type="domain" description="Gamma tubulin complex component protein N-terminal" evidence="5">
    <location>
        <begin position="17"/>
        <end position="308"/>
    </location>
</feature>
<comment type="similarity">
    <text evidence="4">Belongs to the TUBGCP family.</text>
</comment>
<name>A0A6A6K4L3_HEVBR</name>
<dbReference type="Proteomes" id="UP000467840">
    <property type="component" value="Unassembled WGS sequence"/>
</dbReference>
<comment type="function">
    <text evidence="4">Component of the gamma-tubulin ring complex (gTuRC) which mediates microtubule nucleation.</text>
</comment>
<dbReference type="GO" id="GO:0051011">
    <property type="term" value="F:microtubule minus-end binding"/>
    <property type="evidence" value="ECO:0007669"/>
    <property type="project" value="TreeGrafter"/>
</dbReference>
<dbReference type="GO" id="GO:0005874">
    <property type="term" value="C:microtubule"/>
    <property type="evidence" value="ECO:0007669"/>
    <property type="project" value="UniProtKB-KW"/>
</dbReference>
<organism evidence="6 7">
    <name type="scientific">Hevea brasiliensis</name>
    <name type="common">Para rubber tree</name>
    <name type="synonym">Siphonia brasiliensis</name>
    <dbReference type="NCBI Taxonomy" id="3981"/>
    <lineage>
        <taxon>Eukaryota</taxon>
        <taxon>Viridiplantae</taxon>
        <taxon>Streptophyta</taxon>
        <taxon>Embryophyta</taxon>
        <taxon>Tracheophyta</taxon>
        <taxon>Spermatophyta</taxon>
        <taxon>Magnoliopsida</taxon>
        <taxon>eudicotyledons</taxon>
        <taxon>Gunneridae</taxon>
        <taxon>Pentapetalae</taxon>
        <taxon>rosids</taxon>
        <taxon>fabids</taxon>
        <taxon>Malpighiales</taxon>
        <taxon>Euphorbiaceae</taxon>
        <taxon>Crotonoideae</taxon>
        <taxon>Micrandreae</taxon>
        <taxon>Hevea</taxon>
    </lineage>
</organism>
<comment type="subcellular location">
    <subcellularLocation>
        <location evidence="4">Cytoplasm</location>
        <location evidence="4">Cytoskeleton</location>
        <location evidence="4">Microtubule organizing center</location>
    </subcellularLocation>
</comment>
<dbReference type="GO" id="GO:0000278">
    <property type="term" value="P:mitotic cell cycle"/>
    <property type="evidence" value="ECO:0007669"/>
    <property type="project" value="TreeGrafter"/>
</dbReference>
<gene>
    <name evidence="6" type="ORF">GH714_043458</name>
</gene>
<dbReference type="PANTHER" id="PTHR19302:SF13">
    <property type="entry name" value="GAMMA-TUBULIN COMPLEX COMPONENT 2"/>
    <property type="match status" value="1"/>
</dbReference>
<sequence>MDKAIGCYDAAVQELIINELLYALVGTEGQYISIKRVHRKEDDITFQVDASTDLALQELADRMFPLCESYLLIDQFVESRSQFKNGVVNHAFAAALRALLLDYRAMVAQLEHQFRLGRLSIHGLSFYCQPLMASMQALSAVVKKASASDCTGSAVLNLLQSQSKAMAGDSAVRSLLEKMTQCASSAYLGILERWVYKGVIDDPYGEFFIAENKYLHEESLTQDYDAKYWKSRYSLKEGIPSFFANIAGTILTTRKCLNVMRECGHNVQVPSSENSKLMSFGSNNQYLECIKAAYNIASSELLNLIKKKYDLMGKLWSIKHYPLLDQDDFLVHFTDIAQDELNKKLDEI</sequence>
<evidence type="ECO:0000256" key="3">
    <source>
        <dbReference type="ARBA" id="ARBA00023212"/>
    </source>
</evidence>
<evidence type="ECO:0000256" key="1">
    <source>
        <dbReference type="ARBA" id="ARBA00022490"/>
    </source>
</evidence>
<dbReference type="InterPro" id="IPR041470">
    <property type="entry name" value="GCP_N"/>
</dbReference>
<evidence type="ECO:0000313" key="7">
    <source>
        <dbReference type="Proteomes" id="UP000467840"/>
    </source>
</evidence>
<proteinExistence type="inferred from homology"/>
<dbReference type="GO" id="GO:0007020">
    <property type="term" value="P:microtubule nucleation"/>
    <property type="evidence" value="ECO:0007669"/>
    <property type="project" value="InterPro"/>
</dbReference>
<dbReference type="AlphaFoldDB" id="A0A6A6K4L3"/>
<comment type="caution">
    <text evidence="6">The sequence shown here is derived from an EMBL/GenBank/DDBJ whole genome shotgun (WGS) entry which is preliminary data.</text>
</comment>
<dbReference type="EMBL" id="JAAGAX010000020">
    <property type="protein sequence ID" value="KAF2283128.1"/>
    <property type="molecule type" value="Genomic_DNA"/>
</dbReference>
<dbReference type="PANTHER" id="PTHR19302">
    <property type="entry name" value="GAMMA TUBULIN COMPLEX PROTEIN"/>
    <property type="match status" value="1"/>
</dbReference>
<dbReference type="Pfam" id="PF17681">
    <property type="entry name" value="GCP_N_terminal"/>
    <property type="match status" value="1"/>
</dbReference>
<dbReference type="GO" id="GO:0000930">
    <property type="term" value="C:gamma-tubulin complex"/>
    <property type="evidence" value="ECO:0007669"/>
    <property type="project" value="TreeGrafter"/>
</dbReference>
<keyword evidence="7" id="KW-1185">Reference proteome</keyword>
<evidence type="ECO:0000259" key="5">
    <source>
        <dbReference type="Pfam" id="PF17681"/>
    </source>
</evidence>
<evidence type="ECO:0000256" key="2">
    <source>
        <dbReference type="ARBA" id="ARBA00022701"/>
    </source>
</evidence>
<dbReference type="InterPro" id="IPR007259">
    <property type="entry name" value="GCP"/>
</dbReference>
<reference evidence="6 7" key="1">
    <citation type="journal article" date="2020" name="Mol. Plant">
        <title>The Chromosome-Based Rubber Tree Genome Provides New Insights into Spurge Genome Evolution and Rubber Biosynthesis.</title>
        <authorList>
            <person name="Liu J."/>
            <person name="Shi C."/>
            <person name="Shi C.C."/>
            <person name="Li W."/>
            <person name="Zhang Q.J."/>
            <person name="Zhang Y."/>
            <person name="Li K."/>
            <person name="Lu H.F."/>
            <person name="Shi C."/>
            <person name="Zhu S.T."/>
            <person name="Xiao Z.Y."/>
            <person name="Nan H."/>
            <person name="Yue Y."/>
            <person name="Zhu X.G."/>
            <person name="Wu Y."/>
            <person name="Hong X.N."/>
            <person name="Fan G.Y."/>
            <person name="Tong Y."/>
            <person name="Zhang D."/>
            <person name="Mao C.L."/>
            <person name="Liu Y.L."/>
            <person name="Hao S.J."/>
            <person name="Liu W.Q."/>
            <person name="Lv M.Q."/>
            <person name="Zhang H.B."/>
            <person name="Liu Y."/>
            <person name="Hu-Tang G.R."/>
            <person name="Wang J.P."/>
            <person name="Wang J.H."/>
            <person name="Sun Y.H."/>
            <person name="Ni S.B."/>
            <person name="Chen W.B."/>
            <person name="Zhang X.C."/>
            <person name="Jiao Y.N."/>
            <person name="Eichler E.E."/>
            <person name="Li G.H."/>
            <person name="Liu X."/>
            <person name="Gao L.Z."/>
        </authorList>
    </citation>
    <scope>NUCLEOTIDE SEQUENCE [LARGE SCALE GENOMIC DNA]</scope>
    <source>
        <strain evidence="7">cv. GT1</strain>
        <tissue evidence="6">Leaf</tissue>
    </source>
</reference>
<accession>A0A6A6K4L3</accession>
<dbReference type="GO" id="GO:0031122">
    <property type="term" value="P:cytoplasmic microtubule organization"/>
    <property type="evidence" value="ECO:0007669"/>
    <property type="project" value="TreeGrafter"/>
</dbReference>